<dbReference type="SMART" id="SM00249">
    <property type="entry name" value="PHD"/>
    <property type="match status" value="1"/>
</dbReference>
<dbReference type="PROSITE" id="PS01359">
    <property type="entry name" value="ZF_PHD_1"/>
    <property type="match status" value="1"/>
</dbReference>
<evidence type="ECO:0000256" key="1">
    <source>
        <dbReference type="ARBA" id="ARBA00022723"/>
    </source>
</evidence>
<dbReference type="PROSITE" id="PS50016">
    <property type="entry name" value="ZF_PHD_2"/>
    <property type="match status" value="1"/>
</dbReference>
<evidence type="ECO:0000256" key="3">
    <source>
        <dbReference type="ARBA" id="ARBA00022833"/>
    </source>
</evidence>
<feature type="compositionally biased region" description="Basic and acidic residues" evidence="5">
    <location>
        <begin position="196"/>
        <end position="221"/>
    </location>
</feature>
<feature type="region of interest" description="Disordered" evidence="5">
    <location>
        <begin position="175"/>
        <end position="247"/>
    </location>
</feature>
<dbReference type="InterPro" id="IPR019786">
    <property type="entry name" value="Zinc_finger_PHD-type_CS"/>
</dbReference>
<dbReference type="EMBL" id="OU895879">
    <property type="protein sequence ID" value="CAG9806871.1"/>
    <property type="molecule type" value="Genomic_DNA"/>
</dbReference>
<reference evidence="7" key="2">
    <citation type="submission" date="2022-10" db="EMBL/GenBank/DDBJ databases">
        <authorList>
            <consortium name="ENA_rothamsted_submissions"/>
            <consortium name="culmorum"/>
            <person name="King R."/>
        </authorList>
    </citation>
    <scope>NUCLEOTIDE SEQUENCE</scope>
</reference>
<dbReference type="Proteomes" id="UP001153620">
    <property type="component" value="Chromosome 3"/>
</dbReference>
<feature type="domain" description="PHD-type" evidence="6">
    <location>
        <begin position="117"/>
        <end position="170"/>
    </location>
</feature>
<dbReference type="InterPro" id="IPR019787">
    <property type="entry name" value="Znf_PHD-finger"/>
</dbReference>
<dbReference type="GO" id="GO:0008270">
    <property type="term" value="F:zinc ion binding"/>
    <property type="evidence" value="ECO:0007669"/>
    <property type="project" value="UniProtKB-KW"/>
</dbReference>
<keyword evidence="8" id="KW-1185">Reference proteome</keyword>
<accession>A0A9N9S0F7</accession>
<gene>
    <name evidence="7" type="ORF">CHIRRI_LOCUS9725</name>
</gene>
<dbReference type="AlphaFoldDB" id="A0A9N9S0F7"/>
<evidence type="ECO:0000313" key="7">
    <source>
        <dbReference type="EMBL" id="CAG9806871.1"/>
    </source>
</evidence>
<sequence>MDDSYLIAAIKLLHSSAPDSAEKMRNMLNTEILKHYDKTKLVENHLSKKQVDTLISQETKAVGSGFKLKKHKTKKIEELKLATTSLIGDNQQIIKTNDQDEESSGNESSSAMDLLTDLTCIVCRQMDSSANNQLFECIECHQLWHQQCHSTKIPNEADQNSWVCSTCKKKEGSSKSVKSYESSESSSSSSYKHKEKAKEIERKKSESDKQKAKSDKRKSDSSSKGSKKSKESSSSSSSRSRSSKKSS</sequence>
<dbReference type="Pfam" id="PF00628">
    <property type="entry name" value="PHD"/>
    <property type="match status" value="1"/>
</dbReference>
<feature type="compositionally biased region" description="Low complexity" evidence="5">
    <location>
        <begin position="175"/>
        <end position="190"/>
    </location>
</feature>
<dbReference type="InterPro" id="IPR013083">
    <property type="entry name" value="Znf_RING/FYVE/PHD"/>
</dbReference>
<keyword evidence="3" id="KW-0862">Zinc</keyword>
<dbReference type="OrthoDB" id="5846437at2759"/>
<protein>
    <recommendedName>
        <fullName evidence="6">PHD-type domain-containing protein</fullName>
    </recommendedName>
</protein>
<name>A0A9N9S0F7_9DIPT</name>
<proteinExistence type="predicted"/>
<organism evidence="7 8">
    <name type="scientific">Chironomus riparius</name>
    <dbReference type="NCBI Taxonomy" id="315576"/>
    <lineage>
        <taxon>Eukaryota</taxon>
        <taxon>Metazoa</taxon>
        <taxon>Ecdysozoa</taxon>
        <taxon>Arthropoda</taxon>
        <taxon>Hexapoda</taxon>
        <taxon>Insecta</taxon>
        <taxon>Pterygota</taxon>
        <taxon>Neoptera</taxon>
        <taxon>Endopterygota</taxon>
        <taxon>Diptera</taxon>
        <taxon>Nematocera</taxon>
        <taxon>Chironomoidea</taxon>
        <taxon>Chironomidae</taxon>
        <taxon>Chironominae</taxon>
        <taxon>Chironomus</taxon>
    </lineage>
</organism>
<evidence type="ECO:0000259" key="6">
    <source>
        <dbReference type="PROSITE" id="PS50016"/>
    </source>
</evidence>
<keyword evidence="2 4" id="KW-0863">Zinc-finger</keyword>
<evidence type="ECO:0000256" key="4">
    <source>
        <dbReference type="PROSITE-ProRule" id="PRU00146"/>
    </source>
</evidence>
<evidence type="ECO:0000256" key="5">
    <source>
        <dbReference type="SAM" id="MobiDB-lite"/>
    </source>
</evidence>
<dbReference type="SUPFAM" id="SSF57903">
    <property type="entry name" value="FYVE/PHD zinc finger"/>
    <property type="match status" value="1"/>
</dbReference>
<keyword evidence="1" id="KW-0479">Metal-binding</keyword>
<evidence type="ECO:0000256" key="2">
    <source>
        <dbReference type="ARBA" id="ARBA00022771"/>
    </source>
</evidence>
<reference evidence="7" key="1">
    <citation type="submission" date="2022-01" db="EMBL/GenBank/DDBJ databases">
        <authorList>
            <person name="King R."/>
        </authorList>
    </citation>
    <scope>NUCLEOTIDE SEQUENCE</scope>
</reference>
<evidence type="ECO:0000313" key="8">
    <source>
        <dbReference type="Proteomes" id="UP001153620"/>
    </source>
</evidence>
<dbReference type="InterPro" id="IPR001965">
    <property type="entry name" value="Znf_PHD"/>
</dbReference>
<dbReference type="Gene3D" id="3.30.40.10">
    <property type="entry name" value="Zinc/RING finger domain, C3HC4 (zinc finger)"/>
    <property type="match status" value="1"/>
</dbReference>
<dbReference type="InterPro" id="IPR011011">
    <property type="entry name" value="Znf_FYVE_PHD"/>
</dbReference>